<name>E4ZX43_LEPMJ</name>
<evidence type="ECO:0000313" key="3">
    <source>
        <dbReference type="Proteomes" id="UP000002668"/>
    </source>
</evidence>
<dbReference type="Proteomes" id="UP000002668">
    <property type="component" value="Genome"/>
</dbReference>
<protein>
    <submittedName>
        <fullName evidence="2">Predicted protein</fullName>
    </submittedName>
</protein>
<sequence>MHGIPTHHPPSPIPVAQTTHGTANTPAAPPNNVELNREGEKTKRKTEKKTF</sequence>
<feature type="region of interest" description="Disordered" evidence="1">
    <location>
        <begin position="1"/>
        <end position="51"/>
    </location>
</feature>
<organism evidence="3">
    <name type="scientific">Leptosphaeria maculans (strain JN3 / isolate v23.1.3 / race Av1-4-5-6-7-8)</name>
    <name type="common">Blackleg fungus</name>
    <name type="synonym">Phoma lingam</name>
    <dbReference type="NCBI Taxonomy" id="985895"/>
    <lineage>
        <taxon>Eukaryota</taxon>
        <taxon>Fungi</taxon>
        <taxon>Dikarya</taxon>
        <taxon>Ascomycota</taxon>
        <taxon>Pezizomycotina</taxon>
        <taxon>Dothideomycetes</taxon>
        <taxon>Pleosporomycetidae</taxon>
        <taxon>Pleosporales</taxon>
        <taxon>Pleosporineae</taxon>
        <taxon>Leptosphaeriaceae</taxon>
        <taxon>Plenodomus</taxon>
        <taxon>Plenodomus lingam/Leptosphaeria maculans species complex</taxon>
    </lineage>
</organism>
<reference evidence="3" key="1">
    <citation type="journal article" date="2011" name="Nat. Commun.">
        <title>Effector diversification within compartments of the Leptosphaeria maculans genome affected by Repeat-Induced Point mutations.</title>
        <authorList>
            <person name="Rouxel T."/>
            <person name="Grandaubert J."/>
            <person name="Hane J.K."/>
            <person name="Hoede C."/>
            <person name="van de Wouw A.P."/>
            <person name="Couloux A."/>
            <person name="Dominguez V."/>
            <person name="Anthouard V."/>
            <person name="Bally P."/>
            <person name="Bourras S."/>
            <person name="Cozijnsen A.J."/>
            <person name="Ciuffetti L.M."/>
            <person name="Degrave A."/>
            <person name="Dilmaghani A."/>
            <person name="Duret L."/>
            <person name="Fudal I."/>
            <person name="Goodwin S.B."/>
            <person name="Gout L."/>
            <person name="Glaser N."/>
            <person name="Linglin J."/>
            <person name="Kema G.H.J."/>
            <person name="Lapalu N."/>
            <person name="Lawrence C.B."/>
            <person name="May K."/>
            <person name="Meyer M."/>
            <person name="Ollivier B."/>
            <person name="Poulain J."/>
            <person name="Schoch C.L."/>
            <person name="Simon A."/>
            <person name="Spatafora J.W."/>
            <person name="Stachowiak A."/>
            <person name="Turgeon B.G."/>
            <person name="Tyler B.M."/>
            <person name="Vincent D."/>
            <person name="Weissenbach J."/>
            <person name="Amselem J."/>
            <person name="Quesneville H."/>
            <person name="Oliver R.P."/>
            <person name="Wincker P."/>
            <person name="Balesdent M.-H."/>
            <person name="Howlett B.J."/>
        </authorList>
    </citation>
    <scope>NUCLEOTIDE SEQUENCE [LARGE SCALE GENOMIC DNA]</scope>
    <source>
        <strain evidence="3">JN3 / isolate v23.1.3 / race Av1-4-5-6-7-8</strain>
    </source>
</reference>
<keyword evidence="3" id="KW-1185">Reference proteome</keyword>
<accession>E4ZX43</accession>
<dbReference type="AlphaFoldDB" id="E4ZX43"/>
<gene>
    <name evidence="2" type="ORF">LEMA_uP024050.1</name>
</gene>
<feature type="compositionally biased region" description="Basic residues" evidence="1">
    <location>
        <begin position="42"/>
        <end position="51"/>
    </location>
</feature>
<evidence type="ECO:0000256" key="1">
    <source>
        <dbReference type="SAM" id="MobiDB-lite"/>
    </source>
</evidence>
<evidence type="ECO:0000313" key="2">
    <source>
        <dbReference type="EMBL" id="CBX95253.1"/>
    </source>
</evidence>
<dbReference type="VEuPathDB" id="FungiDB:LEMA_uP024050.1"/>
<dbReference type="InParanoid" id="E4ZX43"/>
<dbReference type="EMBL" id="FP929127">
    <property type="protein sequence ID" value="CBX95253.1"/>
    <property type="molecule type" value="Genomic_DNA"/>
</dbReference>
<dbReference type="HOGENOM" id="CLU_3106839_0_0_1"/>
<proteinExistence type="predicted"/>
<feature type="compositionally biased region" description="Polar residues" evidence="1">
    <location>
        <begin position="16"/>
        <end position="25"/>
    </location>
</feature>